<dbReference type="AlphaFoldDB" id="G7TBG7"/>
<proteinExistence type="predicted"/>
<name>G7TBG7_XANOB</name>
<dbReference type="HOGENOM" id="CLU_2978201_0_0_6"/>
<gene>
    <name evidence="1" type="ORF">XOC_0638</name>
</gene>
<dbReference type="eggNOG" id="COG5620">
    <property type="taxonomic scope" value="Bacteria"/>
</dbReference>
<organism evidence="1 2">
    <name type="scientific">Xanthomonas oryzae pv. oryzicola (strain BLS256)</name>
    <dbReference type="NCBI Taxonomy" id="383407"/>
    <lineage>
        <taxon>Bacteria</taxon>
        <taxon>Pseudomonadati</taxon>
        <taxon>Pseudomonadota</taxon>
        <taxon>Gammaproteobacteria</taxon>
        <taxon>Lysobacterales</taxon>
        <taxon>Lysobacteraceae</taxon>
        <taxon>Xanthomonas</taxon>
    </lineage>
</organism>
<reference evidence="1 2" key="1">
    <citation type="journal article" date="2011" name="J. Bacteriol.">
        <title>Two new complete genome sequences offer insight into host and tissue specificity of plant pathogenic Xanthomonas spp.</title>
        <authorList>
            <person name="Bogdanove A.J."/>
            <person name="Koebnik R."/>
            <person name="Lu H."/>
            <person name="Furutani A."/>
            <person name="Angiuoli S.V."/>
            <person name="Patil P.B."/>
            <person name="Van Sluys M.A."/>
            <person name="Ryan R.P."/>
            <person name="Meyer D.F."/>
            <person name="Han S.W."/>
            <person name="Aparna G."/>
            <person name="Rajaram M."/>
            <person name="Delcher A.L."/>
            <person name="Phillippy A.M."/>
            <person name="Puiu D."/>
            <person name="Schatz M.C."/>
            <person name="Shumway M."/>
            <person name="Sommer D.D."/>
            <person name="Trapnell C."/>
            <person name="Benahmed F."/>
            <person name="Dimitrov G."/>
            <person name="Madupu R."/>
            <person name="Radune D."/>
            <person name="Sullivan S."/>
            <person name="Jha G."/>
            <person name="Ishihara H."/>
            <person name="Lee S.W."/>
            <person name="Pandey A."/>
            <person name="Sharma V."/>
            <person name="Sriariyanun M."/>
            <person name="Szurek B."/>
            <person name="Vera-Cruz C.M."/>
            <person name="Dorman K.S."/>
            <person name="Ronald P.C."/>
            <person name="Verdier V."/>
            <person name="Dow J.M."/>
            <person name="Sonti R.V."/>
            <person name="Tsuge S."/>
            <person name="Brendel V.P."/>
            <person name="Rabinowicz P.D."/>
            <person name="Leach J.E."/>
            <person name="White F.F."/>
            <person name="Salzberg S.L."/>
        </authorList>
    </citation>
    <scope>NUCLEOTIDE SEQUENCE [LARGE SCALE GENOMIC DNA]</scope>
    <source>
        <strain evidence="1 2">BLS256</strain>
    </source>
</reference>
<protein>
    <submittedName>
        <fullName evidence="1">Uncharacterized protein</fullName>
    </submittedName>
</protein>
<evidence type="ECO:0000313" key="1">
    <source>
        <dbReference type="EMBL" id="AEQ94847.1"/>
    </source>
</evidence>
<dbReference type="EMBL" id="CP003057">
    <property type="protein sequence ID" value="AEQ94847.1"/>
    <property type="molecule type" value="Genomic_DNA"/>
</dbReference>
<accession>G7TBG7</accession>
<sequence length="58" mass="6363">MSMPLRSPPDTGRDLHGWVWEMHPAACRVGIKYQRNGDGKVEQGAVIGDVLTSRLSGE</sequence>
<evidence type="ECO:0000313" key="2">
    <source>
        <dbReference type="Proteomes" id="UP000008851"/>
    </source>
</evidence>
<dbReference type="Proteomes" id="UP000008851">
    <property type="component" value="Chromosome"/>
</dbReference>
<dbReference type="KEGG" id="xor:XOC_0638"/>